<dbReference type="EMBL" id="JAUJLE010000351">
    <property type="protein sequence ID" value="KAK0959549.1"/>
    <property type="molecule type" value="Genomic_DNA"/>
</dbReference>
<gene>
    <name evidence="1" type="ORF">LTR91_020786</name>
</gene>
<protein>
    <submittedName>
        <fullName evidence="1">Uncharacterized protein</fullName>
    </submittedName>
</protein>
<evidence type="ECO:0000313" key="2">
    <source>
        <dbReference type="Proteomes" id="UP001175353"/>
    </source>
</evidence>
<proteinExistence type="predicted"/>
<dbReference type="Proteomes" id="UP001175353">
    <property type="component" value="Unassembled WGS sequence"/>
</dbReference>
<sequence length="141" mass="15288">MGVVTTDDAQRTSITQLLDSIKHKSHEPSPGPDTGPASLLLLLTPTYAQRALSGAVSHLVLEALRIKGANTLPKGLDVTTAVVDRLPSDNDRVAGEEGMAYYFMRNAPSSPSTSRKAFNTNTQKPGSITFELPFLPKRLWR</sequence>
<dbReference type="AlphaFoldDB" id="A0AAN6H889"/>
<reference evidence="1" key="1">
    <citation type="submission" date="2023-06" db="EMBL/GenBank/DDBJ databases">
        <title>Black Yeasts Isolated from many extreme environments.</title>
        <authorList>
            <person name="Coleine C."/>
            <person name="Stajich J.E."/>
            <person name="Selbmann L."/>
        </authorList>
    </citation>
    <scope>NUCLEOTIDE SEQUENCE</scope>
    <source>
        <strain evidence="1">CCFEE 5200</strain>
    </source>
</reference>
<evidence type="ECO:0000313" key="1">
    <source>
        <dbReference type="EMBL" id="KAK0959549.1"/>
    </source>
</evidence>
<name>A0AAN6H889_9PEZI</name>
<keyword evidence="2" id="KW-1185">Reference proteome</keyword>
<accession>A0AAN6H889</accession>
<organism evidence="1 2">
    <name type="scientific">Friedmanniomyces endolithicus</name>
    <dbReference type="NCBI Taxonomy" id="329885"/>
    <lineage>
        <taxon>Eukaryota</taxon>
        <taxon>Fungi</taxon>
        <taxon>Dikarya</taxon>
        <taxon>Ascomycota</taxon>
        <taxon>Pezizomycotina</taxon>
        <taxon>Dothideomycetes</taxon>
        <taxon>Dothideomycetidae</taxon>
        <taxon>Mycosphaerellales</taxon>
        <taxon>Teratosphaeriaceae</taxon>
        <taxon>Friedmanniomyces</taxon>
    </lineage>
</organism>
<comment type="caution">
    <text evidence="1">The sequence shown here is derived from an EMBL/GenBank/DDBJ whole genome shotgun (WGS) entry which is preliminary data.</text>
</comment>